<dbReference type="AlphaFoldDB" id="A0A9P6MW03"/>
<proteinExistence type="predicted"/>
<evidence type="ECO:0000313" key="2">
    <source>
        <dbReference type="Proteomes" id="UP000703661"/>
    </source>
</evidence>
<reference evidence="1" key="1">
    <citation type="journal article" date="2020" name="Fungal Divers.">
        <title>Resolving the Mortierellaceae phylogeny through synthesis of multi-gene phylogenetics and phylogenomics.</title>
        <authorList>
            <person name="Vandepol N."/>
            <person name="Liber J."/>
            <person name="Desiro A."/>
            <person name="Na H."/>
            <person name="Kennedy M."/>
            <person name="Barry K."/>
            <person name="Grigoriev I.V."/>
            <person name="Miller A.N."/>
            <person name="O'Donnell K."/>
            <person name="Stajich J.E."/>
            <person name="Bonito G."/>
        </authorList>
    </citation>
    <scope>NUCLEOTIDE SEQUENCE</scope>
    <source>
        <strain evidence="1">NRRL 2769</strain>
    </source>
</reference>
<sequence length="631" mass="73702">MHIVDMPRVHFQSSILSVHFEPIEGRASRYFTVLFCNLICSNLTPKEIWNCYRVNTTWRDLFGIHRFQNVRFTDTNPGQTWDILENSRRIRTLKIDIAEGNFFLNNPTSSWPSHVGRPEPKCTNLQELTCVDLRYLCDCKSKDHDWWCSPRTDLDLTSALELVNRNPMLQRLEVDSCWFESNRDNAFNHEILHSLSTMRHLEHIKIKISTREQIPKILENLPESLQDLELHTEEYDDLDSLQEVATTRARKLQRLCIRGTIEWLTPSILQLFPLIEEVDLAVSDSQSEREIKSALVTHCPKVHSIRFQGETKFVSSLVSAYPNGLRSLQATVPLDSGDNILAMKALLRHSLNTLETLRLNCYLRKMSVHVGTLLRSCPNLKVMDLKIETSKLKKAHGVALRDILHDKSCASYPSRSAHRILDPSRTLEIPGHTPWACRNLEELQLSISDTSGPPGRLSLEEKQIWTARQIGQLYQELRSLKRLTTLQLNWKCRKNDQGDKLVRETGLRIMSQYGQPRQYYMSRDDLLWMNIRWPALAEIEEQKLQERLRAVADKEFARRNTSRPQWYDSTKSNTCWNDLCEVWHDPIDEWTFPAHRKKEFKTGKPYLRRSLKTGQSRDVAKRSHHCIYYTF</sequence>
<protein>
    <submittedName>
        <fullName evidence="1">Uncharacterized protein</fullName>
    </submittedName>
</protein>
<evidence type="ECO:0000313" key="1">
    <source>
        <dbReference type="EMBL" id="KAG0015822.1"/>
    </source>
</evidence>
<dbReference type="InterPro" id="IPR032675">
    <property type="entry name" value="LRR_dom_sf"/>
</dbReference>
<organism evidence="1 2">
    <name type="scientific">Entomortierella chlamydospora</name>
    <dbReference type="NCBI Taxonomy" id="101097"/>
    <lineage>
        <taxon>Eukaryota</taxon>
        <taxon>Fungi</taxon>
        <taxon>Fungi incertae sedis</taxon>
        <taxon>Mucoromycota</taxon>
        <taxon>Mortierellomycotina</taxon>
        <taxon>Mortierellomycetes</taxon>
        <taxon>Mortierellales</taxon>
        <taxon>Mortierellaceae</taxon>
        <taxon>Entomortierella</taxon>
    </lineage>
</organism>
<keyword evidence="2" id="KW-1185">Reference proteome</keyword>
<comment type="caution">
    <text evidence="1">The sequence shown here is derived from an EMBL/GenBank/DDBJ whole genome shotgun (WGS) entry which is preliminary data.</text>
</comment>
<dbReference type="Gene3D" id="3.80.10.10">
    <property type="entry name" value="Ribonuclease Inhibitor"/>
    <property type="match status" value="1"/>
</dbReference>
<accession>A0A9P6MW03</accession>
<dbReference type="EMBL" id="JAAAID010000591">
    <property type="protein sequence ID" value="KAG0015822.1"/>
    <property type="molecule type" value="Genomic_DNA"/>
</dbReference>
<name>A0A9P6MW03_9FUNG</name>
<dbReference type="Proteomes" id="UP000703661">
    <property type="component" value="Unassembled WGS sequence"/>
</dbReference>
<dbReference type="SUPFAM" id="SSF52047">
    <property type="entry name" value="RNI-like"/>
    <property type="match status" value="1"/>
</dbReference>
<gene>
    <name evidence="1" type="ORF">BGZ80_009614</name>
</gene>